<sequence>MQFDPRCAARETRDAAPKEAAEFRAGLEIKHPLACVRIASAPISR</sequence>
<keyword evidence="2" id="KW-1185">Reference proteome</keyword>
<organism evidence="1 2">
    <name type="scientific">Pseudomonas kuykendallii</name>
    <dbReference type="NCBI Taxonomy" id="1007099"/>
    <lineage>
        <taxon>Bacteria</taxon>
        <taxon>Pseudomonadati</taxon>
        <taxon>Pseudomonadota</taxon>
        <taxon>Gammaproteobacteria</taxon>
        <taxon>Pseudomonadales</taxon>
        <taxon>Pseudomonadaceae</taxon>
        <taxon>Pseudomonas</taxon>
    </lineage>
</organism>
<dbReference type="Proteomes" id="UP000243778">
    <property type="component" value="Unassembled WGS sequence"/>
</dbReference>
<dbReference type="STRING" id="1007099.SAMN05216287_1570"/>
<dbReference type="AlphaFoldDB" id="A0A1H2WJ83"/>
<name>A0A1H2WJ83_9PSED</name>
<evidence type="ECO:0000313" key="1">
    <source>
        <dbReference type="EMBL" id="SDW80680.1"/>
    </source>
</evidence>
<evidence type="ECO:0000313" key="2">
    <source>
        <dbReference type="Proteomes" id="UP000243778"/>
    </source>
</evidence>
<accession>A0A1H2WJ83</accession>
<gene>
    <name evidence="1" type="ORF">SAMN05216287_1570</name>
</gene>
<proteinExistence type="predicted"/>
<dbReference type="EMBL" id="FNNU01000002">
    <property type="protein sequence ID" value="SDW80680.1"/>
    <property type="molecule type" value="Genomic_DNA"/>
</dbReference>
<reference evidence="2" key="1">
    <citation type="submission" date="2016-10" db="EMBL/GenBank/DDBJ databases">
        <authorList>
            <person name="Varghese N."/>
            <person name="Submissions S."/>
        </authorList>
    </citation>
    <scope>NUCLEOTIDE SEQUENCE [LARGE SCALE GENOMIC DNA]</scope>
    <source>
        <strain evidence="2">NRRL B-59562</strain>
    </source>
</reference>
<protein>
    <submittedName>
        <fullName evidence="1">Uncharacterized protein</fullName>
    </submittedName>
</protein>